<dbReference type="AlphaFoldDB" id="A0AAV8UW60"/>
<gene>
    <name evidence="3" type="ORF">NDN08_003270</name>
</gene>
<feature type="signal peptide" evidence="2">
    <location>
        <begin position="1"/>
        <end position="26"/>
    </location>
</feature>
<organism evidence="3 4">
    <name type="scientific">Rhodosorus marinus</name>
    <dbReference type="NCBI Taxonomy" id="101924"/>
    <lineage>
        <taxon>Eukaryota</taxon>
        <taxon>Rhodophyta</taxon>
        <taxon>Stylonematophyceae</taxon>
        <taxon>Stylonematales</taxon>
        <taxon>Stylonemataceae</taxon>
        <taxon>Rhodosorus</taxon>
    </lineage>
</organism>
<evidence type="ECO:0008006" key="5">
    <source>
        <dbReference type="Google" id="ProtNLM"/>
    </source>
</evidence>
<accession>A0AAV8UW60</accession>
<protein>
    <recommendedName>
        <fullName evidence="5">Secreted protein</fullName>
    </recommendedName>
</protein>
<comment type="caution">
    <text evidence="3">The sequence shown here is derived from an EMBL/GenBank/DDBJ whole genome shotgun (WGS) entry which is preliminary data.</text>
</comment>
<keyword evidence="2" id="KW-0732">Signal</keyword>
<proteinExistence type="predicted"/>
<evidence type="ECO:0000313" key="3">
    <source>
        <dbReference type="EMBL" id="KAJ8906784.1"/>
    </source>
</evidence>
<dbReference type="EMBL" id="JAMWBK010000003">
    <property type="protein sequence ID" value="KAJ8906784.1"/>
    <property type="molecule type" value="Genomic_DNA"/>
</dbReference>
<keyword evidence="4" id="KW-1185">Reference proteome</keyword>
<evidence type="ECO:0000313" key="4">
    <source>
        <dbReference type="Proteomes" id="UP001157974"/>
    </source>
</evidence>
<feature type="region of interest" description="Disordered" evidence="1">
    <location>
        <begin position="45"/>
        <end position="87"/>
    </location>
</feature>
<dbReference type="Proteomes" id="UP001157974">
    <property type="component" value="Unassembled WGS sequence"/>
</dbReference>
<sequence length="122" mass="13706">MGRMGRGRGIILLVLVFVFLLGVAYGGGQHRSKIGDCSRGVKASSRRQGLSGKYGKTTQRGPSYRAQRPAGKMKMETKYHKMPGTNLKRQVRTRRATRGVGSRIWTAFNNFRERRARTSYVA</sequence>
<name>A0AAV8UW60_9RHOD</name>
<reference evidence="3 4" key="1">
    <citation type="journal article" date="2023" name="Nat. Commun.">
        <title>Origin of minicircular mitochondrial genomes in red algae.</title>
        <authorList>
            <person name="Lee Y."/>
            <person name="Cho C.H."/>
            <person name="Lee Y.M."/>
            <person name="Park S.I."/>
            <person name="Yang J.H."/>
            <person name="West J.A."/>
            <person name="Bhattacharya D."/>
            <person name="Yoon H.S."/>
        </authorList>
    </citation>
    <scope>NUCLEOTIDE SEQUENCE [LARGE SCALE GENOMIC DNA]</scope>
    <source>
        <strain evidence="3 4">CCMP1338</strain>
        <tissue evidence="3">Whole cell</tissue>
    </source>
</reference>
<evidence type="ECO:0000256" key="2">
    <source>
        <dbReference type="SAM" id="SignalP"/>
    </source>
</evidence>
<evidence type="ECO:0000256" key="1">
    <source>
        <dbReference type="SAM" id="MobiDB-lite"/>
    </source>
</evidence>
<feature type="chain" id="PRO_5044012482" description="Secreted protein" evidence="2">
    <location>
        <begin position="27"/>
        <end position="122"/>
    </location>
</feature>